<evidence type="ECO:0000313" key="3">
    <source>
        <dbReference type="EMBL" id="RLV48952.1"/>
    </source>
</evidence>
<feature type="transmembrane region" description="Helical" evidence="1">
    <location>
        <begin position="45"/>
        <end position="63"/>
    </location>
</feature>
<reference evidence="3 4" key="1">
    <citation type="submission" date="2018-10" db="EMBL/GenBank/DDBJ databases">
        <title>Marmoricola sp. 4Q3S-7 whole genome shotgun sequence.</title>
        <authorList>
            <person name="Li F."/>
        </authorList>
    </citation>
    <scope>NUCLEOTIDE SEQUENCE [LARGE SCALE GENOMIC DNA]</scope>
    <source>
        <strain evidence="3 4">4Q3S-7</strain>
    </source>
</reference>
<organism evidence="3 4">
    <name type="scientific">Nocardioides mangrovicus</name>
    <dbReference type="NCBI Taxonomy" id="2478913"/>
    <lineage>
        <taxon>Bacteria</taxon>
        <taxon>Bacillati</taxon>
        <taxon>Actinomycetota</taxon>
        <taxon>Actinomycetes</taxon>
        <taxon>Propionibacteriales</taxon>
        <taxon>Nocardioidaceae</taxon>
        <taxon>Nocardioides</taxon>
    </lineage>
</organism>
<keyword evidence="1" id="KW-1133">Transmembrane helix</keyword>
<dbReference type="RefSeq" id="WP_121806056.1">
    <property type="nucleotide sequence ID" value="NZ_RDBE01000007.1"/>
</dbReference>
<dbReference type="Proteomes" id="UP000281708">
    <property type="component" value="Unassembled WGS sequence"/>
</dbReference>
<dbReference type="EMBL" id="RDBE01000007">
    <property type="protein sequence ID" value="RLV48952.1"/>
    <property type="molecule type" value="Genomic_DNA"/>
</dbReference>
<dbReference type="InterPro" id="IPR002881">
    <property type="entry name" value="DUF58"/>
</dbReference>
<sequence>MGAERRSRWGLAFWASLTVRGRSFLAAGITAVVCGLVLLERDLVRIGILCVALPLVAAVYVATRSHHLRLHREVSPGHVPPGSPATVRVRLENSGAPTGVLLLEEQLEPVLGTPPRFVVPPMGRDGRELLEYVVHPTARGRHRLGPVLVRQREPFGMVERRQEVPGSASLLVLPQVLPLPALRLSGSRFTNGEESPRSFSVGTVADVIVREYRRGDDLRRVHWRSTARTGELMVRNEEQLWQARAVVLLDNRAGSHRGVGPGSSLEAAVVAAASAVVHLAGLGYQVRLVTCSGRVATYHEPGRPQDPFPVLERLATLPLVATTELPDVALDEETTGGVTVAVVAGGSTSERGWWSRFPRQAAAGLALALDVDSWGQRPDEETARTPAEPATPWLTAQGWRAAALAKGDALVDAWRELDR</sequence>
<dbReference type="PANTHER" id="PTHR34351:SF1">
    <property type="entry name" value="SLR1927 PROTEIN"/>
    <property type="match status" value="1"/>
</dbReference>
<proteinExistence type="predicted"/>
<feature type="transmembrane region" description="Helical" evidence="1">
    <location>
        <begin position="21"/>
        <end position="39"/>
    </location>
</feature>
<dbReference type="PANTHER" id="PTHR34351">
    <property type="entry name" value="SLR1927 PROTEIN-RELATED"/>
    <property type="match status" value="1"/>
</dbReference>
<evidence type="ECO:0000256" key="1">
    <source>
        <dbReference type="SAM" id="Phobius"/>
    </source>
</evidence>
<feature type="domain" description="DUF58" evidence="2">
    <location>
        <begin position="209"/>
        <end position="299"/>
    </location>
</feature>
<accession>A0A3L8P1Y7</accession>
<dbReference type="AlphaFoldDB" id="A0A3L8P1Y7"/>
<keyword evidence="1" id="KW-0812">Transmembrane</keyword>
<evidence type="ECO:0000259" key="2">
    <source>
        <dbReference type="Pfam" id="PF01882"/>
    </source>
</evidence>
<name>A0A3L8P1Y7_9ACTN</name>
<evidence type="ECO:0000313" key="4">
    <source>
        <dbReference type="Proteomes" id="UP000281708"/>
    </source>
</evidence>
<protein>
    <submittedName>
        <fullName evidence="3">DUF58 domain-containing protein</fullName>
    </submittedName>
</protein>
<dbReference type="OrthoDB" id="9812729at2"/>
<keyword evidence="1" id="KW-0472">Membrane</keyword>
<dbReference type="Pfam" id="PF01882">
    <property type="entry name" value="DUF58"/>
    <property type="match status" value="1"/>
</dbReference>
<comment type="caution">
    <text evidence="3">The sequence shown here is derived from an EMBL/GenBank/DDBJ whole genome shotgun (WGS) entry which is preliminary data.</text>
</comment>
<keyword evidence="4" id="KW-1185">Reference proteome</keyword>
<gene>
    <name evidence="3" type="ORF">D9V37_10190</name>
</gene>